<reference evidence="1" key="1">
    <citation type="journal article" date="2014" name="Front. Microbiol.">
        <title>High frequency of phylogenetically diverse reductive dehalogenase-homologous genes in deep subseafloor sedimentary metagenomes.</title>
        <authorList>
            <person name="Kawai M."/>
            <person name="Futagami T."/>
            <person name="Toyoda A."/>
            <person name="Takaki Y."/>
            <person name="Nishi S."/>
            <person name="Hori S."/>
            <person name="Arai W."/>
            <person name="Tsubouchi T."/>
            <person name="Morono Y."/>
            <person name="Uchiyama I."/>
            <person name="Ito T."/>
            <person name="Fujiyama A."/>
            <person name="Inagaki F."/>
            <person name="Takami H."/>
        </authorList>
    </citation>
    <scope>NUCLEOTIDE SEQUENCE</scope>
    <source>
        <strain evidence="1">Expedition CK06-06</strain>
    </source>
</reference>
<evidence type="ECO:0000313" key="1">
    <source>
        <dbReference type="EMBL" id="GAH45343.1"/>
    </source>
</evidence>
<accession>X1HJ40</accession>
<sequence length="29" mass="3181">YDRENALCCAAAFPPLGKANLVRLTQNKC</sequence>
<gene>
    <name evidence="1" type="ORF">S03H2_19413</name>
</gene>
<proteinExistence type="predicted"/>
<dbReference type="EMBL" id="BARU01010139">
    <property type="protein sequence ID" value="GAH45343.1"/>
    <property type="molecule type" value="Genomic_DNA"/>
</dbReference>
<dbReference type="AlphaFoldDB" id="X1HJ40"/>
<name>X1HJ40_9ZZZZ</name>
<comment type="caution">
    <text evidence="1">The sequence shown here is derived from an EMBL/GenBank/DDBJ whole genome shotgun (WGS) entry which is preliminary data.</text>
</comment>
<organism evidence="1">
    <name type="scientific">marine sediment metagenome</name>
    <dbReference type="NCBI Taxonomy" id="412755"/>
    <lineage>
        <taxon>unclassified sequences</taxon>
        <taxon>metagenomes</taxon>
        <taxon>ecological metagenomes</taxon>
    </lineage>
</organism>
<protein>
    <submittedName>
        <fullName evidence="1">Uncharacterized protein</fullName>
    </submittedName>
</protein>
<feature type="non-terminal residue" evidence="1">
    <location>
        <position position="1"/>
    </location>
</feature>